<keyword evidence="3" id="KW-0804">Transcription</keyword>
<comment type="caution">
    <text evidence="6">The sequence shown here is derived from an EMBL/GenBank/DDBJ whole genome shotgun (WGS) entry which is preliminary data.</text>
</comment>
<keyword evidence="2" id="KW-0238">DNA-binding</keyword>
<gene>
    <name evidence="6" type="ORF">CAL23_18305</name>
</gene>
<keyword evidence="7" id="KW-1185">Reference proteome</keyword>
<reference evidence="6 7" key="1">
    <citation type="submission" date="2017-05" db="EMBL/GenBank/DDBJ databases">
        <title>Complete and WGS of Bordetella genogroups.</title>
        <authorList>
            <person name="Spilker T."/>
            <person name="Lipuma J."/>
        </authorList>
    </citation>
    <scope>NUCLEOTIDE SEQUENCE [LARGE SCALE GENOMIC DNA]</scope>
    <source>
        <strain evidence="6 7">AU3139</strain>
    </source>
</reference>
<dbReference type="SMART" id="SM00346">
    <property type="entry name" value="HTH_ICLR"/>
    <property type="match status" value="1"/>
</dbReference>
<name>A0ABX4F9A6_9BORD</name>
<evidence type="ECO:0000256" key="2">
    <source>
        <dbReference type="ARBA" id="ARBA00023125"/>
    </source>
</evidence>
<evidence type="ECO:0000313" key="7">
    <source>
        <dbReference type="Proteomes" id="UP000216524"/>
    </source>
</evidence>
<dbReference type="InterPro" id="IPR014757">
    <property type="entry name" value="Tscrpt_reg_IclR_C"/>
</dbReference>
<dbReference type="PROSITE" id="PS51078">
    <property type="entry name" value="ICLR_ED"/>
    <property type="match status" value="1"/>
</dbReference>
<dbReference type="Gene3D" id="3.30.450.40">
    <property type="match status" value="1"/>
</dbReference>
<feature type="domain" description="HTH iclR-type" evidence="4">
    <location>
        <begin position="5"/>
        <end position="67"/>
    </location>
</feature>
<organism evidence="6 7">
    <name type="scientific">Bordetella genomosp. 6</name>
    <dbReference type="NCBI Taxonomy" id="463024"/>
    <lineage>
        <taxon>Bacteria</taxon>
        <taxon>Pseudomonadati</taxon>
        <taxon>Pseudomonadota</taxon>
        <taxon>Betaproteobacteria</taxon>
        <taxon>Burkholderiales</taxon>
        <taxon>Alcaligenaceae</taxon>
        <taxon>Bordetella</taxon>
    </lineage>
</organism>
<evidence type="ECO:0000256" key="3">
    <source>
        <dbReference type="ARBA" id="ARBA00023163"/>
    </source>
</evidence>
<keyword evidence="1" id="KW-0805">Transcription regulation</keyword>
<dbReference type="RefSeq" id="WP_033447124.1">
    <property type="nucleotide sequence ID" value="NZ_NEVV01000006.1"/>
</dbReference>
<dbReference type="InterPro" id="IPR005471">
    <property type="entry name" value="Tscrpt_reg_IclR_N"/>
</dbReference>
<dbReference type="InterPro" id="IPR050707">
    <property type="entry name" value="HTH_MetabolicPath_Reg"/>
</dbReference>
<evidence type="ECO:0000256" key="1">
    <source>
        <dbReference type="ARBA" id="ARBA00023015"/>
    </source>
</evidence>
<dbReference type="EMBL" id="NEVV01000006">
    <property type="protein sequence ID" value="OZI73126.1"/>
    <property type="molecule type" value="Genomic_DNA"/>
</dbReference>
<protein>
    <submittedName>
        <fullName evidence="6">IclR family transcriptional regulator</fullName>
    </submittedName>
</protein>
<evidence type="ECO:0000313" key="6">
    <source>
        <dbReference type="EMBL" id="OZI73126.1"/>
    </source>
</evidence>
<dbReference type="SUPFAM" id="SSF46785">
    <property type="entry name" value="Winged helix' DNA-binding domain"/>
    <property type="match status" value="1"/>
</dbReference>
<dbReference type="Gene3D" id="1.10.10.10">
    <property type="entry name" value="Winged helix-like DNA-binding domain superfamily/Winged helix DNA-binding domain"/>
    <property type="match status" value="1"/>
</dbReference>
<feature type="domain" description="IclR-ED" evidence="5">
    <location>
        <begin position="67"/>
        <end position="246"/>
    </location>
</feature>
<dbReference type="InterPro" id="IPR036390">
    <property type="entry name" value="WH_DNA-bd_sf"/>
</dbReference>
<dbReference type="SUPFAM" id="SSF55781">
    <property type="entry name" value="GAF domain-like"/>
    <property type="match status" value="1"/>
</dbReference>
<dbReference type="InterPro" id="IPR036388">
    <property type="entry name" value="WH-like_DNA-bd_sf"/>
</dbReference>
<evidence type="ECO:0000259" key="5">
    <source>
        <dbReference type="PROSITE" id="PS51078"/>
    </source>
</evidence>
<accession>A0ABX4F9A6</accession>
<dbReference type="PROSITE" id="PS51077">
    <property type="entry name" value="HTH_ICLR"/>
    <property type="match status" value="1"/>
</dbReference>
<dbReference type="Proteomes" id="UP000216524">
    <property type="component" value="Unassembled WGS sequence"/>
</dbReference>
<dbReference type="Pfam" id="PF09339">
    <property type="entry name" value="HTH_IclR"/>
    <property type="match status" value="1"/>
</dbReference>
<dbReference type="InterPro" id="IPR029016">
    <property type="entry name" value="GAF-like_dom_sf"/>
</dbReference>
<proteinExistence type="predicted"/>
<dbReference type="PANTHER" id="PTHR30136:SF35">
    <property type="entry name" value="HTH-TYPE TRANSCRIPTIONAL REGULATOR RV1719"/>
    <property type="match status" value="1"/>
</dbReference>
<sequence>MPTFVSAAARAMAVFEVFAREKRELSNSDLARLLELPDSSCLDLLHTLHQLGYLLRTQSRRYYPTGKLLQAAQQISTFDLVVHATRDALEQLSQQTGETAYVGRIEGAAVKIVAVREGRYPLRYILNLGERIALHASAMGKALLGRLPPDEARRLLKTKQLRRLTPTTVTEPEDLLEEVLASRERGWYHTRGEGSDGADALAVSGLLSNEPIAIAISGPSDRFSANRDDYVAALRAVAARLFPDDA</sequence>
<dbReference type="Pfam" id="PF01614">
    <property type="entry name" value="IclR_C"/>
    <property type="match status" value="1"/>
</dbReference>
<evidence type="ECO:0000259" key="4">
    <source>
        <dbReference type="PROSITE" id="PS51077"/>
    </source>
</evidence>
<dbReference type="PANTHER" id="PTHR30136">
    <property type="entry name" value="HELIX-TURN-HELIX TRANSCRIPTIONAL REGULATOR, ICLR FAMILY"/>
    <property type="match status" value="1"/>
</dbReference>